<accession>A0A7J5XDK5</accession>
<keyword evidence="14" id="KW-1185">Reference proteome</keyword>
<evidence type="ECO:0000256" key="11">
    <source>
        <dbReference type="SAM" id="MobiDB-lite"/>
    </source>
</evidence>
<dbReference type="Pfam" id="PF08320">
    <property type="entry name" value="PIG-X"/>
    <property type="match status" value="1"/>
</dbReference>
<sequence>MPSLDSKSLNHKASVHSLQAAAMSSTVVALSPARGASSQTFNPFSRRRRIENLPCELQRNFTLMRDLDNRTEEKKGEIDQLAQEYIAKVKNLASEQRVEHLQKIQHAYSKCKEFSDDKVQLAMQTYEMVSPKLIELTVSQSGTFENELKEKLEVSGYESTEGRAVKKGESRGLKEKRASRGRAKKCSDEDSPKKKKIKNSPELSDTFLPMQPSDVLDMPVDPNEPTYCLCHQVSYGEMIGCDNPDFVHFALLASQFIVIQLVQVFIGVQPERGQAVLQAEALHVISQDDVKLLQLALGYILQKNENHCGLLLQHWIESSLVSMEIIKRGFHREVETTVELSPDVHSGVRVLLLHRWPRGVYVDPYQLASLSDLSDWKIILDSTIDLEGPAHKTTGFVTFVYPTPDGPTPTLLKVTIPIHGRYHEPSFVGETFTSVDIEPPELLLWTEKCMPLNNVEPHDVMEAPCTHHNSSSCQWFKQQHQQKERGPVSVQFPVGDGSLCGPVCGGTLLVTMLCCVALSKHMWEHRII</sequence>
<feature type="domain" description="Inhibitor of growth protein N-terminal histone-binding" evidence="12">
    <location>
        <begin position="50"/>
        <end position="141"/>
    </location>
</feature>
<keyword evidence="9" id="KW-0325">Glycoprotein</keyword>
<keyword evidence="8" id="KW-0472">Membrane</keyword>
<dbReference type="GO" id="GO:0005789">
    <property type="term" value="C:endoplasmic reticulum membrane"/>
    <property type="evidence" value="ECO:0007669"/>
    <property type="project" value="UniProtKB-SubCell"/>
</dbReference>
<evidence type="ECO:0000256" key="3">
    <source>
        <dbReference type="ARBA" id="ARBA00010345"/>
    </source>
</evidence>
<evidence type="ECO:0000313" key="13">
    <source>
        <dbReference type="EMBL" id="KAF3835090.1"/>
    </source>
</evidence>
<dbReference type="Gene3D" id="3.30.40.10">
    <property type="entry name" value="Zinc/RING finger domain, C3HC4 (zinc finger)"/>
    <property type="match status" value="1"/>
</dbReference>
<dbReference type="PANTHER" id="PTHR10333">
    <property type="entry name" value="INHIBITOR OF GROWTH PROTEIN"/>
    <property type="match status" value="1"/>
</dbReference>
<dbReference type="SMART" id="SM00780">
    <property type="entry name" value="PIG-X"/>
    <property type="match status" value="1"/>
</dbReference>
<dbReference type="SMART" id="SM01408">
    <property type="entry name" value="ING"/>
    <property type="match status" value="1"/>
</dbReference>
<dbReference type="Gene3D" id="6.10.140.1740">
    <property type="match status" value="1"/>
</dbReference>
<evidence type="ECO:0000256" key="10">
    <source>
        <dbReference type="RuleBase" id="RU366056"/>
    </source>
</evidence>
<evidence type="ECO:0000259" key="12">
    <source>
        <dbReference type="SMART" id="SM01408"/>
    </source>
</evidence>
<dbReference type="OrthoDB" id="5546453at2759"/>
<feature type="compositionally biased region" description="Basic and acidic residues" evidence="11">
    <location>
        <begin position="160"/>
        <end position="178"/>
    </location>
</feature>
<dbReference type="EMBL" id="JAAKFY010000025">
    <property type="protein sequence ID" value="KAF3835090.1"/>
    <property type="molecule type" value="Genomic_DNA"/>
</dbReference>
<dbReference type="InterPro" id="IPR013233">
    <property type="entry name" value="PIG-X/PBN1"/>
</dbReference>
<protein>
    <recommendedName>
        <fullName evidence="10">Phosphatidylinositol-glycan biosynthesis class X protein</fullName>
    </recommendedName>
</protein>
<evidence type="ECO:0000256" key="4">
    <source>
        <dbReference type="ARBA" id="ARBA00022502"/>
    </source>
</evidence>
<comment type="caution">
    <text evidence="13">The sequence shown here is derived from an EMBL/GenBank/DDBJ whole genome shotgun (WGS) entry which is preliminary data.</text>
</comment>
<evidence type="ECO:0000256" key="9">
    <source>
        <dbReference type="ARBA" id="ARBA00023180"/>
    </source>
</evidence>
<comment type="subcellular location">
    <subcellularLocation>
        <location evidence="1 10">Endoplasmic reticulum membrane</location>
        <topology evidence="1 10">Single-pass membrane protein</topology>
    </subcellularLocation>
</comment>
<dbReference type="SUPFAM" id="SSF57903">
    <property type="entry name" value="FYVE/PHD zinc finger"/>
    <property type="match status" value="1"/>
</dbReference>
<dbReference type="GO" id="GO:0003682">
    <property type="term" value="F:chromatin binding"/>
    <property type="evidence" value="ECO:0007669"/>
    <property type="project" value="TreeGrafter"/>
</dbReference>
<dbReference type="AlphaFoldDB" id="A0A7J5XDK5"/>
<keyword evidence="6 10" id="KW-0256">Endoplasmic reticulum</keyword>
<dbReference type="InterPro" id="IPR011011">
    <property type="entry name" value="Znf_FYVE_PHD"/>
</dbReference>
<dbReference type="InterPro" id="IPR024610">
    <property type="entry name" value="ING_N_histone-binding"/>
</dbReference>
<gene>
    <name evidence="13" type="ORF">F7725_027648</name>
</gene>
<dbReference type="GO" id="GO:2001235">
    <property type="term" value="P:positive regulation of apoptotic signaling pathway"/>
    <property type="evidence" value="ECO:0007669"/>
    <property type="project" value="TreeGrafter"/>
</dbReference>
<dbReference type="GO" id="GO:0006506">
    <property type="term" value="P:GPI anchor biosynthetic process"/>
    <property type="evidence" value="ECO:0007669"/>
    <property type="project" value="UniProtKB-UniPathway"/>
</dbReference>
<comment type="function">
    <text evidence="10">Stabilizing subunit of the glycosylphosphatidylinositol-mannosyltransferase I complex which catalyzes the transfer of the first mannose, via an alpha-1,4 bond from a dolichol-phosphate-mannose (Dol-P-Man) to the glucosaminyl acyl phosphatidylinositol (GlcN-(acyl)PI) intermediate to generate alpha-D-Man-(1-&gt;4)-alpha-D-GlcN-(1-&gt;6)-(1-radyl,2-acyl-sn-glycero-3-phospho)-2-acyl-inositol and participates in the sixth step of the glycosylphosphatidylinositol-anchor biosynthesis. Probably acts by stabilizing the mannosyltransferase PIGM.</text>
</comment>
<name>A0A7J5XDK5_DISMA</name>
<evidence type="ECO:0000313" key="14">
    <source>
        <dbReference type="Proteomes" id="UP000518266"/>
    </source>
</evidence>
<evidence type="ECO:0000256" key="7">
    <source>
        <dbReference type="ARBA" id="ARBA00022989"/>
    </source>
</evidence>
<proteinExistence type="inferred from homology"/>
<organism evidence="13 14">
    <name type="scientific">Dissostichus mawsoni</name>
    <name type="common">Antarctic cod</name>
    <dbReference type="NCBI Taxonomy" id="36200"/>
    <lineage>
        <taxon>Eukaryota</taxon>
        <taxon>Metazoa</taxon>
        <taxon>Chordata</taxon>
        <taxon>Craniata</taxon>
        <taxon>Vertebrata</taxon>
        <taxon>Euteleostomi</taxon>
        <taxon>Actinopterygii</taxon>
        <taxon>Neopterygii</taxon>
        <taxon>Teleostei</taxon>
        <taxon>Neoteleostei</taxon>
        <taxon>Acanthomorphata</taxon>
        <taxon>Eupercaria</taxon>
        <taxon>Perciformes</taxon>
        <taxon>Notothenioidei</taxon>
        <taxon>Nototheniidae</taxon>
        <taxon>Dissostichus</taxon>
    </lineage>
</organism>
<keyword evidence="4 10" id="KW-0337">GPI-anchor biosynthesis</keyword>
<dbReference type="PANTHER" id="PTHR10333:SF41">
    <property type="entry name" value="INHIBITOR OF GROWTH PROTEIN 5"/>
    <property type="match status" value="1"/>
</dbReference>
<keyword evidence="5" id="KW-0812">Transmembrane</keyword>
<dbReference type="GO" id="GO:0005634">
    <property type="term" value="C:nucleus"/>
    <property type="evidence" value="ECO:0007669"/>
    <property type="project" value="TreeGrafter"/>
</dbReference>
<dbReference type="UniPathway" id="UPA00196"/>
<feature type="region of interest" description="Disordered" evidence="11">
    <location>
        <begin position="159"/>
        <end position="211"/>
    </location>
</feature>
<evidence type="ECO:0000256" key="8">
    <source>
        <dbReference type="ARBA" id="ARBA00023136"/>
    </source>
</evidence>
<comment type="similarity">
    <text evidence="3 10">Belongs to the PIGX family.</text>
</comment>
<dbReference type="GO" id="GO:0006355">
    <property type="term" value="P:regulation of DNA-templated transcription"/>
    <property type="evidence" value="ECO:0007669"/>
    <property type="project" value="TreeGrafter"/>
</dbReference>
<reference evidence="13 14" key="1">
    <citation type="submission" date="2020-03" db="EMBL/GenBank/DDBJ databases">
        <title>Dissostichus mawsoni Genome sequencing and assembly.</title>
        <authorList>
            <person name="Park H."/>
        </authorList>
    </citation>
    <scope>NUCLEOTIDE SEQUENCE [LARGE SCALE GENOMIC DNA]</scope>
    <source>
        <strain evidence="13">DM0001</strain>
        <tissue evidence="13">Muscle</tissue>
    </source>
</reference>
<evidence type="ECO:0000256" key="6">
    <source>
        <dbReference type="ARBA" id="ARBA00022824"/>
    </source>
</evidence>
<dbReference type="InterPro" id="IPR028651">
    <property type="entry name" value="ING_fam"/>
</dbReference>
<dbReference type="InterPro" id="IPR013083">
    <property type="entry name" value="Znf_RING/FYVE/PHD"/>
</dbReference>
<keyword evidence="7" id="KW-1133">Transmembrane helix</keyword>
<comment type="pathway">
    <text evidence="2 10">Glycolipid biosynthesis; glycosylphosphatidylinositol-anchor biosynthesis.</text>
</comment>
<evidence type="ECO:0000256" key="2">
    <source>
        <dbReference type="ARBA" id="ARBA00004687"/>
    </source>
</evidence>
<evidence type="ECO:0000256" key="1">
    <source>
        <dbReference type="ARBA" id="ARBA00004389"/>
    </source>
</evidence>
<dbReference type="Proteomes" id="UP000518266">
    <property type="component" value="Unassembled WGS sequence"/>
</dbReference>
<dbReference type="Pfam" id="PF12998">
    <property type="entry name" value="ING"/>
    <property type="match status" value="1"/>
</dbReference>
<evidence type="ECO:0000256" key="5">
    <source>
        <dbReference type="ARBA" id="ARBA00022692"/>
    </source>
</evidence>